<accession>A0A6J1W590</accession>
<dbReference type="KEGG" id="nss:113432607"/>
<dbReference type="SUPFAM" id="SSF82895">
    <property type="entry name" value="TSP-1 type 1 repeat"/>
    <property type="match status" value="1"/>
</dbReference>
<keyword evidence="1" id="KW-1185">Reference proteome</keyword>
<dbReference type="RefSeq" id="XP_026550501.1">
    <property type="nucleotide sequence ID" value="XM_026694716.1"/>
</dbReference>
<gene>
    <name evidence="2" type="primary">LOC113432607</name>
</gene>
<evidence type="ECO:0000313" key="1">
    <source>
        <dbReference type="Proteomes" id="UP000504612"/>
    </source>
</evidence>
<dbReference type="Pfam" id="PF19030">
    <property type="entry name" value="TSP1_ADAMTS"/>
    <property type="match status" value="1"/>
</dbReference>
<reference evidence="2" key="1">
    <citation type="submission" date="2025-08" db="UniProtKB">
        <authorList>
            <consortium name="RefSeq"/>
        </authorList>
    </citation>
    <scope>IDENTIFICATION</scope>
</reference>
<dbReference type="GeneID" id="113432607"/>
<dbReference type="InterPro" id="IPR036383">
    <property type="entry name" value="TSP1_rpt_sf"/>
</dbReference>
<name>A0A6J1W590_9SAUR</name>
<sequence length="94" mass="10721">MLLSYVCLAFDTKEETEERLCNLTQKPASRLEICNPEPCPPRWFYKQGACSVTCGEGVMRKILYCARGAEEEEEEEILPDAACEDSLRPQEQET</sequence>
<dbReference type="AlphaFoldDB" id="A0A6J1W590"/>
<proteinExistence type="predicted"/>
<evidence type="ECO:0000313" key="2">
    <source>
        <dbReference type="RefSeq" id="XP_026550501.1"/>
    </source>
</evidence>
<dbReference type="Proteomes" id="UP000504612">
    <property type="component" value="Unplaced"/>
</dbReference>
<protein>
    <submittedName>
        <fullName evidence="2">A disintegrin and metalloproteinase with thrombospondin motifs 13-like</fullName>
    </submittedName>
</protein>
<organism evidence="1 2">
    <name type="scientific">Notechis scutatus</name>
    <name type="common">mainland tiger snake</name>
    <dbReference type="NCBI Taxonomy" id="8663"/>
    <lineage>
        <taxon>Eukaryota</taxon>
        <taxon>Metazoa</taxon>
        <taxon>Chordata</taxon>
        <taxon>Craniata</taxon>
        <taxon>Vertebrata</taxon>
        <taxon>Euteleostomi</taxon>
        <taxon>Lepidosauria</taxon>
        <taxon>Squamata</taxon>
        <taxon>Bifurcata</taxon>
        <taxon>Unidentata</taxon>
        <taxon>Episquamata</taxon>
        <taxon>Toxicofera</taxon>
        <taxon>Serpentes</taxon>
        <taxon>Colubroidea</taxon>
        <taxon>Elapidae</taxon>
        <taxon>Hydrophiinae</taxon>
        <taxon>Notechis</taxon>
    </lineage>
</organism>
<feature type="non-terminal residue" evidence="2">
    <location>
        <position position="94"/>
    </location>
</feature>